<dbReference type="RefSeq" id="WP_329780162.1">
    <property type="nucleotide sequence ID" value="NZ_JAYJJU010000018.1"/>
</dbReference>
<feature type="domain" description="HTH lysR-type" evidence="2">
    <location>
        <begin position="806"/>
        <end position="866"/>
    </location>
</feature>
<organism evidence="4 5">
    <name type="scientific">[Mycobacterium] nativiensis</name>
    <dbReference type="NCBI Taxonomy" id="2855503"/>
    <lineage>
        <taxon>Bacteria</taxon>
        <taxon>Bacillati</taxon>
        <taxon>Actinomycetota</taxon>
        <taxon>Actinomycetes</taxon>
        <taxon>Mycobacteriales</taxon>
        <taxon>Mycobacteriaceae</taxon>
        <taxon>Mycolicibacter</taxon>
    </lineage>
</organism>
<keyword evidence="5" id="KW-1185">Reference proteome</keyword>
<feature type="domain" description="TniQ" evidence="3">
    <location>
        <begin position="8"/>
        <end position="146"/>
    </location>
</feature>
<dbReference type="InterPro" id="IPR009492">
    <property type="entry name" value="TniQ"/>
</dbReference>
<dbReference type="SUPFAM" id="SSF46785">
    <property type="entry name" value="Winged helix' DNA-binding domain"/>
    <property type="match status" value="1"/>
</dbReference>
<dbReference type="Gene3D" id="1.10.10.10">
    <property type="entry name" value="Winged helix-like DNA-binding domain superfamily/Winged helix DNA-binding domain"/>
    <property type="match status" value="1"/>
</dbReference>
<accession>A0ABU5XZD4</accession>
<dbReference type="Pfam" id="PF06527">
    <property type="entry name" value="TniQ"/>
    <property type="match status" value="1"/>
</dbReference>
<feature type="region of interest" description="Disordered" evidence="1">
    <location>
        <begin position="643"/>
        <end position="670"/>
    </location>
</feature>
<feature type="compositionally biased region" description="Basic residues" evidence="1">
    <location>
        <begin position="653"/>
        <end position="665"/>
    </location>
</feature>
<dbReference type="Pfam" id="PF00126">
    <property type="entry name" value="HTH_1"/>
    <property type="match status" value="1"/>
</dbReference>
<evidence type="ECO:0000256" key="1">
    <source>
        <dbReference type="SAM" id="MobiDB-lite"/>
    </source>
</evidence>
<protein>
    <submittedName>
        <fullName evidence="4">TniQ family protein</fullName>
    </submittedName>
</protein>
<dbReference type="InterPro" id="IPR000847">
    <property type="entry name" value="LysR_HTH_N"/>
</dbReference>
<dbReference type="InterPro" id="IPR036390">
    <property type="entry name" value="WH_DNA-bd_sf"/>
</dbReference>
<evidence type="ECO:0000313" key="4">
    <source>
        <dbReference type="EMBL" id="MEB3033362.1"/>
    </source>
</evidence>
<sequence>MSTVRTLPIRLKPVPGEAIDSWLEALAHRNHAVHADLLAAVRPGTDQRHPSIQNAWIVQMSAQETQAVSAATGIDQAAITAMTLSHYAERALRIDPKTQTISRTFPWGRGRGSRYCPHCLAETGGRWQLAWRLGWSFVCLRHRCLLADTCPECGRAQRIFAHIGDAIPIPSRCGLPRRDATGRAPARCGADLANKAVPTFSDDHPVLTAQQLIYNVIDTERAAFGVYRNNAVRGVDALADIRAVAARILSYATQDDLKTVIPPDLLSAHRSFGLQLAQRSGRNGDKPGLCAPAHAATIAVGVTAALTSLTAPEVATAGQAIHWLVRSGRQRGLTVCPANIGWSHRVTPTLMAVQLASLEPFLQLTDQLRYRIAAPVPSQPSPGKSRIDRLVHATPTMFWPAWSLRMAVPGCRHRYLRHVLSAAVLMVGTRLRLQQAAEMISPGMSGQDVSRVLQGMQANATWEAIRAALTHCADHLADGETRIDYHRRRKLDYRTLLPDDTWMTICQEVGVAAPTRRTSLSARGFLFEQISGMPARAAPFAVDSWEFRSKVADFPRHLTPELRTAMRSHAEEFLAVHHISDEPVVWHPPTDVLDALHIGGLDPASVDVSELHRLIRPERHSVAEAAKRLHTARDVIRYILELHPAPVPPPPTRHPHPRSSRPRKPRPAEAYQKARLKLTRDEFVRRYEHERLTLQDIGAQVGVSRGVVTRLAHDYGIPIHKPNNREGAVIDRDWLHQQYVVHRRSLPDIARQCGLSDSTVARWAKIFGIPLRPKGGASHVKTFDERQVAERAPTLLHPALAEVGGWERLQRFAAVARYPTLTLAANDLGLQQGRLVVQIKRIEHNLGHQLIVRAERGRPMQLTAMGNRVARAVEMVRRRER</sequence>
<dbReference type="EMBL" id="JAYJJU010000018">
    <property type="protein sequence ID" value="MEB3033362.1"/>
    <property type="molecule type" value="Genomic_DNA"/>
</dbReference>
<gene>
    <name evidence="4" type="ORF">KV113_17560</name>
</gene>
<proteinExistence type="predicted"/>
<name>A0ABU5XZD4_9MYCO</name>
<reference evidence="4 5" key="1">
    <citation type="submission" date="2023-12" db="EMBL/GenBank/DDBJ databases">
        <title>Description of new species of Mycobacterium terrae complex isolated from sewage at the Sao Paulo Zoological Park Foundation in Brazil.</title>
        <authorList>
            <person name="Romagnoli C.L."/>
            <person name="Conceicao E.C."/>
            <person name="Machado E."/>
            <person name="Barreto L.B.P.F."/>
            <person name="Sharma A."/>
            <person name="Silva N.M."/>
            <person name="Marques L.E."/>
            <person name="Juliana M.A."/>
            <person name="Lourenco M.C.S."/>
            <person name="Digiampietri L.A."/>
            <person name="Suffys P.N."/>
            <person name="Viana-Niero C."/>
        </authorList>
    </citation>
    <scope>NUCLEOTIDE SEQUENCE [LARGE SCALE GENOMIC DNA]</scope>
    <source>
        <strain evidence="4 5">MYC340</strain>
    </source>
</reference>
<evidence type="ECO:0000259" key="3">
    <source>
        <dbReference type="Pfam" id="PF06527"/>
    </source>
</evidence>
<evidence type="ECO:0000259" key="2">
    <source>
        <dbReference type="Pfam" id="PF00126"/>
    </source>
</evidence>
<comment type="caution">
    <text evidence="4">The sequence shown here is derived from an EMBL/GenBank/DDBJ whole genome shotgun (WGS) entry which is preliminary data.</text>
</comment>
<dbReference type="Proteomes" id="UP001298593">
    <property type="component" value="Unassembled WGS sequence"/>
</dbReference>
<evidence type="ECO:0000313" key="5">
    <source>
        <dbReference type="Proteomes" id="UP001298593"/>
    </source>
</evidence>
<dbReference type="InterPro" id="IPR036388">
    <property type="entry name" value="WH-like_DNA-bd_sf"/>
</dbReference>